<evidence type="ECO:0000256" key="6">
    <source>
        <dbReference type="ARBA" id="ARBA00022840"/>
    </source>
</evidence>
<evidence type="ECO:0000256" key="1">
    <source>
        <dbReference type="ARBA" id="ARBA00004651"/>
    </source>
</evidence>
<dbReference type="InterPro" id="IPR039421">
    <property type="entry name" value="Type_1_exporter"/>
</dbReference>
<evidence type="ECO:0000259" key="11">
    <source>
        <dbReference type="PROSITE" id="PS50929"/>
    </source>
</evidence>
<keyword evidence="8 9" id="KW-0472">Membrane</keyword>
<evidence type="ECO:0000256" key="5">
    <source>
        <dbReference type="ARBA" id="ARBA00022741"/>
    </source>
</evidence>
<dbReference type="Proteomes" id="UP000006294">
    <property type="component" value="Chromosome"/>
</dbReference>
<dbReference type="GO" id="GO:0016887">
    <property type="term" value="F:ATP hydrolysis activity"/>
    <property type="evidence" value="ECO:0007669"/>
    <property type="project" value="InterPro"/>
</dbReference>
<organism evidence="12 13">
    <name type="scientific">Amphibacillus xylanus (strain ATCC 51415 / DSM 6626 / JCM 7361 / LMG 17667 / NBRC 15112 / Ep01)</name>
    <dbReference type="NCBI Taxonomy" id="698758"/>
    <lineage>
        <taxon>Bacteria</taxon>
        <taxon>Bacillati</taxon>
        <taxon>Bacillota</taxon>
        <taxon>Bacilli</taxon>
        <taxon>Bacillales</taxon>
        <taxon>Bacillaceae</taxon>
        <taxon>Amphibacillus</taxon>
    </lineage>
</organism>
<dbReference type="InterPro" id="IPR036640">
    <property type="entry name" value="ABC1_TM_sf"/>
</dbReference>
<feature type="domain" description="ABC transmembrane type-1" evidence="11">
    <location>
        <begin position="21"/>
        <end position="304"/>
    </location>
</feature>
<dbReference type="Pfam" id="PF00664">
    <property type="entry name" value="ABC_membrane"/>
    <property type="match status" value="1"/>
</dbReference>
<dbReference type="FunFam" id="1.20.1560.10:FF:000011">
    <property type="entry name" value="Multidrug ABC transporter ATP-binding protein"/>
    <property type="match status" value="1"/>
</dbReference>
<dbReference type="SUPFAM" id="SSF90123">
    <property type="entry name" value="ABC transporter transmembrane region"/>
    <property type="match status" value="1"/>
</dbReference>
<dbReference type="Gene3D" id="3.40.50.300">
    <property type="entry name" value="P-loop containing nucleotide triphosphate hydrolases"/>
    <property type="match status" value="1"/>
</dbReference>
<dbReference type="FunFam" id="3.40.50.300:FF:000221">
    <property type="entry name" value="Multidrug ABC transporter ATP-binding protein"/>
    <property type="match status" value="1"/>
</dbReference>
<reference evidence="12 13" key="1">
    <citation type="submission" date="2011-01" db="EMBL/GenBank/DDBJ databases">
        <title>Whole genome sequence of Amphibacillus xylinus NBRC 15112.</title>
        <authorList>
            <person name="Nakazawa H."/>
            <person name="Katano Y."/>
            <person name="Nakamura S."/>
            <person name="Sasagawa M."/>
            <person name="Fukada J."/>
            <person name="Arai T."/>
            <person name="Sasakura N."/>
            <person name="Mochizuki D."/>
            <person name="Hosoyama A."/>
            <person name="Harada K."/>
            <person name="Horikawa H."/>
            <person name="Kato Y."/>
            <person name="Harada T."/>
            <person name="Sasaki K."/>
            <person name="Sekiguchi M."/>
            <person name="Hodoyama M."/>
            <person name="Nishiko R."/>
            <person name="Narita H."/>
            <person name="Hanamaki A."/>
            <person name="Hata C."/>
            <person name="Konno Y."/>
            <person name="Niimura Y."/>
            <person name="Yamazaki S."/>
            <person name="Fujita N."/>
        </authorList>
    </citation>
    <scope>NUCLEOTIDE SEQUENCE [LARGE SCALE GENOMIC DNA]</scope>
    <source>
        <strain evidence="13">ATCC 51415 / DSM 6626 / JCM 7361 / LMG 17667 / NBRC 15112 / Ep01</strain>
    </source>
</reference>
<protein>
    <submittedName>
        <fullName evidence="12">Putative ABC transporter permease/ATP-binding protein</fullName>
    </submittedName>
</protein>
<keyword evidence="4 9" id="KW-0812">Transmembrane</keyword>
<evidence type="ECO:0000256" key="4">
    <source>
        <dbReference type="ARBA" id="ARBA00022692"/>
    </source>
</evidence>
<keyword evidence="13" id="KW-1185">Reference proteome</keyword>
<dbReference type="RefSeq" id="WP_015010470.1">
    <property type="nucleotide sequence ID" value="NC_018704.1"/>
</dbReference>
<dbReference type="SMART" id="SM00382">
    <property type="entry name" value="AAA"/>
    <property type="match status" value="1"/>
</dbReference>
<evidence type="ECO:0000259" key="10">
    <source>
        <dbReference type="PROSITE" id="PS50893"/>
    </source>
</evidence>
<dbReference type="STRING" id="698758.AXY_17470"/>
<dbReference type="GO" id="GO:0005886">
    <property type="term" value="C:plasma membrane"/>
    <property type="evidence" value="ECO:0007669"/>
    <property type="project" value="UniProtKB-SubCell"/>
</dbReference>
<feature type="transmembrane region" description="Helical" evidence="9">
    <location>
        <begin position="251"/>
        <end position="269"/>
    </location>
</feature>
<evidence type="ECO:0000313" key="12">
    <source>
        <dbReference type="EMBL" id="BAM47879.1"/>
    </source>
</evidence>
<evidence type="ECO:0000256" key="3">
    <source>
        <dbReference type="ARBA" id="ARBA00022475"/>
    </source>
</evidence>
<feature type="transmembrane region" description="Helical" evidence="9">
    <location>
        <begin position="281"/>
        <end position="301"/>
    </location>
</feature>
<dbReference type="GO" id="GO:0005524">
    <property type="term" value="F:ATP binding"/>
    <property type="evidence" value="ECO:0007669"/>
    <property type="project" value="UniProtKB-KW"/>
</dbReference>
<dbReference type="InterPro" id="IPR003439">
    <property type="entry name" value="ABC_transporter-like_ATP-bd"/>
</dbReference>
<dbReference type="PROSITE" id="PS50893">
    <property type="entry name" value="ABC_TRANSPORTER_2"/>
    <property type="match status" value="1"/>
</dbReference>
<dbReference type="HOGENOM" id="CLU_000604_84_3_9"/>
<evidence type="ECO:0000256" key="9">
    <source>
        <dbReference type="SAM" id="Phobius"/>
    </source>
</evidence>
<keyword evidence="5" id="KW-0547">Nucleotide-binding</keyword>
<keyword evidence="7 9" id="KW-1133">Transmembrane helix</keyword>
<evidence type="ECO:0000256" key="8">
    <source>
        <dbReference type="ARBA" id="ARBA00023136"/>
    </source>
</evidence>
<dbReference type="PANTHER" id="PTHR43394">
    <property type="entry name" value="ATP-DEPENDENT PERMEASE MDL1, MITOCHONDRIAL"/>
    <property type="match status" value="1"/>
</dbReference>
<dbReference type="InterPro" id="IPR011527">
    <property type="entry name" value="ABC1_TM_dom"/>
</dbReference>
<dbReference type="eggNOG" id="COG1132">
    <property type="taxonomic scope" value="Bacteria"/>
</dbReference>
<evidence type="ECO:0000256" key="7">
    <source>
        <dbReference type="ARBA" id="ARBA00022989"/>
    </source>
</evidence>
<feature type="transmembrane region" description="Helical" evidence="9">
    <location>
        <begin position="157"/>
        <end position="176"/>
    </location>
</feature>
<dbReference type="KEGG" id="axl:AXY_17470"/>
<dbReference type="EMBL" id="AP012050">
    <property type="protein sequence ID" value="BAM47879.1"/>
    <property type="molecule type" value="Genomic_DNA"/>
</dbReference>
<proteinExistence type="predicted"/>
<name>K0IZF8_AMPXN</name>
<sequence length="581" mass="65665">MFSVLGKLAWFFKEHWKRYTIGIIALVIVNILELVPPRLLGETIDLIQFNELTKPILTKTIIAFFVVIIAKYFIMLIWDINLFGGSIILERKMRSKFMRHLLKMNPSFFSKNRSGDLMARATNDLKSIMMTAGFGILTLFDSTVLMVFIIFTMGFTISWALTFAALIPMPFIALAIQKYGKSIHQRFTEAQDAFSEMNNYTLESIRGVRVVRAFVQEEHDQERFNDITEDVFNKNKSVAELDALFEPTIKILVGLSYAIGLGYGIYMVVNNLISIGDLVTFNMYLGMLIWPMIALGHLINVMQRGHASLDRVEKILNQEPDVIDPKEPKSINAPEVITFNNVSFSYPGTKENQLENINLTIYRGQTIGIVGKTGSGKTTMFKQLLRDYLPPLGELTINGIPIDQFTLNETRSWIGYVPQEHILFSKTIRENLSFGTGPISDDVIYQVLTSTSLKEDIDALPKGLDTVVGESGVTLSGGQKQRVSLARALLVNPEILILDDSLSAVDGETEATIIDHLRRDRKNKTTLISAHRLSAVKHADQIIVLDQGKIVERGTHDQLMERGGWYQEQYVIQQMERKVTE</sequence>
<dbReference type="SUPFAM" id="SSF52540">
    <property type="entry name" value="P-loop containing nucleoside triphosphate hydrolases"/>
    <property type="match status" value="1"/>
</dbReference>
<dbReference type="PROSITE" id="PS00211">
    <property type="entry name" value="ABC_TRANSPORTER_1"/>
    <property type="match status" value="1"/>
</dbReference>
<dbReference type="PATRIC" id="fig|698758.3.peg.1746"/>
<gene>
    <name evidence="12" type="ordered locus">AXY_17470</name>
</gene>
<dbReference type="OrthoDB" id="9770415at2"/>
<dbReference type="InterPro" id="IPR003593">
    <property type="entry name" value="AAA+_ATPase"/>
</dbReference>
<dbReference type="Gene3D" id="1.20.1560.10">
    <property type="entry name" value="ABC transporter type 1, transmembrane domain"/>
    <property type="match status" value="1"/>
</dbReference>
<dbReference type="Pfam" id="PF00005">
    <property type="entry name" value="ABC_tran"/>
    <property type="match status" value="1"/>
</dbReference>
<dbReference type="PROSITE" id="PS50929">
    <property type="entry name" value="ABC_TM1F"/>
    <property type="match status" value="1"/>
</dbReference>
<dbReference type="InterPro" id="IPR017871">
    <property type="entry name" value="ABC_transporter-like_CS"/>
</dbReference>
<dbReference type="GO" id="GO:0015421">
    <property type="term" value="F:ABC-type oligopeptide transporter activity"/>
    <property type="evidence" value="ECO:0007669"/>
    <property type="project" value="TreeGrafter"/>
</dbReference>
<feature type="transmembrane region" description="Helical" evidence="9">
    <location>
        <begin position="21"/>
        <end position="41"/>
    </location>
</feature>
<evidence type="ECO:0000256" key="2">
    <source>
        <dbReference type="ARBA" id="ARBA00022448"/>
    </source>
</evidence>
<evidence type="ECO:0000313" key="13">
    <source>
        <dbReference type="Proteomes" id="UP000006294"/>
    </source>
</evidence>
<comment type="subcellular location">
    <subcellularLocation>
        <location evidence="1">Cell membrane</location>
        <topology evidence="1">Multi-pass membrane protein</topology>
    </subcellularLocation>
</comment>
<dbReference type="PANTHER" id="PTHR43394:SF1">
    <property type="entry name" value="ATP-BINDING CASSETTE SUB-FAMILY B MEMBER 10, MITOCHONDRIAL"/>
    <property type="match status" value="1"/>
</dbReference>
<keyword evidence="6 12" id="KW-0067">ATP-binding</keyword>
<accession>K0IZF8</accession>
<feature type="transmembrane region" description="Helical" evidence="9">
    <location>
        <begin position="128"/>
        <end position="151"/>
    </location>
</feature>
<feature type="domain" description="ABC transporter" evidence="10">
    <location>
        <begin position="337"/>
        <end position="572"/>
    </location>
</feature>
<dbReference type="CDD" id="cd18541">
    <property type="entry name" value="ABC_6TM_TmrB_like"/>
    <property type="match status" value="1"/>
</dbReference>
<dbReference type="InterPro" id="IPR027417">
    <property type="entry name" value="P-loop_NTPase"/>
</dbReference>
<keyword evidence="2" id="KW-0813">Transport</keyword>
<keyword evidence="3" id="KW-1003">Cell membrane</keyword>
<dbReference type="AlphaFoldDB" id="K0IZF8"/>
<feature type="transmembrane region" description="Helical" evidence="9">
    <location>
        <begin position="61"/>
        <end position="89"/>
    </location>
</feature>